<accession>A0A9R1CRB6</accession>
<dbReference type="EMBL" id="JAHLKM010000002">
    <property type="protein sequence ID" value="MCQ4332259.1"/>
    <property type="molecule type" value="Genomic_DNA"/>
</dbReference>
<feature type="domain" description="PhoU" evidence="8">
    <location>
        <begin position="122"/>
        <end position="208"/>
    </location>
</feature>
<evidence type="ECO:0000313" key="10">
    <source>
        <dbReference type="Proteomes" id="UP001139494"/>
    </source>
</evidence>
<evidence type="ECO:0000256" key="6">
    <source>
        <dbReference type="ARBA" id="ARBA00022592"/>
    </source>
</evidence>
<feature type="domain" description="PhoU" evidence="8">
    <location>
        <begin position="17"/>
        <end position="102"/>
    </location>
</feature>
<dbReference type="Proteomes" id="UP001139494">
    <property type="component" value="Unassembled WGS sequence"/>
</dbReference>
<comment type="function">
    <text evidence="7">Plays a role in the regulation of phosphate uptake.</text>
</comment>
<evidence type="ECO:0000256" key="1">
    <source>
        <dbReference type="ARBA" id="ARBA00004496"/>
    </source>
</evidence>
<evidence type="ECO:0000256" key="4">
    <source>
        <dbReference type="ARBA" id="ARBA00022448"/>
    </source>
</evidence>
<keyword evidence="5 7" id="KW-0963">Cytoplasm</keyword>
<organism evidence="9 10">
    <name type="scientific">Natronomonas aquatica</name>
    <dbReference type="NCBI Taxonomy" id="2841590"/>
    <lineage>
        <taxon>Archaea</taxon>
        <taxon>Methanobacteriati</taxon>
        <taxon>Methanobacteriota</taxon>
        <taxon>Stenosarchaea group</taxon>
        <taxon>Halobacteria</taxon>
        <taxon>Halobacteriales</taxon>
        <taxon>Natronomonadaceae</taxon>
        <taxon>Natronomonas</taxon>
    </lineage>
</organism>
<dbReference type="NCBIfam" id="TIGR02135">
    <property type="entry name" value="phoU_full"/>
    <property type="match status" value="1"/>
</dbReference>
<dbReference type="GO" id="GO:0005737">
    <property type="term" value="C:cytoplasm"/>
    <property type="evidence" value="ECO:0007669"/>
    <property type="project" value="UniProtKB-SubCell"/>
</dbReference>
<dbReference type="GO" id="GO:0030643">
    <property type="term" value="P:intracellular phosphate ion homeostasis"/>
    <property type="evidence" value="ECO:0007669"/>
    <property type="project" value="InterPro"/>
</dbReference>
<comment type="caution">
    <text evidence="9">The sequence shown here is derived from an EMBL/GenBank/DDBJ whole genome shotgun (WGS) entry which is preliminary data.</text>
</comment>
<protein>
    <recommendedName>
        <fullName evidence="7">Phosphate-specific transport system accessory protein PhoU</fullName>
    </recommendedName>
</protein>
<keyword evidence="4 7" id="KW-0813">Transport</keyword>
<dbReference type="FunFam" id="1.20.58.220:FF:000004">
    <property type="entry name" value="Phosphate-specific transport system accessory protein PhoU"/>
    <property type="match status" value="1"/>
</dbReference>
<dbReference type="PANTHER" id="PTHR42930">
    <property type="entry name" value="PHOSPHATE-SPECIFIC TRANSPORT SYSTEM ACCESSORY PROTEIN PHOU"/>
    <property type="match status" value="1"/>
</dbReference>
<dbReference type="PIRSF" id="PIRSF003107">
    <property type="entry name" value="PhoU"/>
    <property type="match status" value="1"/>
</dbReference>
<evidence type="ECO:0000256" key="5">
    <source>
        <dbReference type="ARBA" id="ARBA00022490"/>
    </source>
</evidence>
<dbReference type="GO" id="GO:0006817">
    <property type="term" value="P:phosphate ion transport"/>
    <property type="evidence" value="ECO:0007669"/>
    <property type="project" value="UniProtKB-KW"/>
</dbReference>
<keyword evidence="10" id="KW-1185">Reference proteome</keyword>
<dbReference type="GO" id="GO:0045936">
    <property type="term" value="P:negative regulation of phosphate metabolic process"/>
    <property type="evidence" value="ECO:0007669"/>
    <property type="project" value="InterPro"/>
</dbReference>
<dbReference type="AlphaFoldDB" id="A0A9R1CRB6"/>
<evidence type="ECO:0000259" key="8">
    <source>
        <dbReference type="Pfam" id="PF01895"/>
    </source>
</evidence>
<dbReference type="Gene3D" id="1.20.58.220">
    <property type="entry name" value="Phosphate transport system protein phou homolog 2, domain 2"/>
    <property type="match status" value="1"/>
</dbReference>
<dbReference type="InterPro" id="IPR038078">
    <property type="entry name" value="PhoU-like_sf"/>
</dbReference>
<evidence type="ECO:0000256" key="3">
    <source>
        <dbReference type="ARBA" id="ARBA00011738"/>
    </source>
</evidence>
<reference evidence="9" key="1">
    <citation type="journal article" date="2023" name="Front. Microbiol.">
        <title>Genomic-based phylogenetic and metabolic analyses of the genus Natronomonas, and description of Natronomonas aquatica sp. nov.</title>
        <authorList>
            <person name="Garcia-Roldan A."/>
            <person name="Duran-Viseras A."/>
            <person name="de la Haba R.R."/>
            <person name="Corral P."/>
            <person name="Sanchez-Porro C."/>
            <person name="Ventosa A."/>
        </authorList>
    </citation>
    <scope>NUCLEOTIDE SEQUENCE</scope>
    <source>
        <strain evidence="9">F2-12</strain>
    </source>
</reference>
<dbReference type="InterPro" id="IPR026022">
    <property type="entry name" value="PhoU_dom"/>
</dbReference>
<evidence type="ECO:0000256" key="2">
    <source>
        <dbReference type="ARBA" id="ARBA00008107"/>
    </source>
</evidence>
<dbReference type="Pfam" id="PF01895">
    <property type="entry name" value="PhoU"/>
    <property type="match status" value="2"/>
</dbReference>
<dbReference type="InterPro" id="IPR028366">
    <property type="entry name" value="PhoU"/>
</dbReference>
<comment type="subunit">
    <text evidence="3 7">Homodimer.</text>
</comment>
<name>A0A9R1CRB6_9EURY</name>
<keyword evidence="6 7" id="KW-0592">Phosphate transport</keyword>
<dbReference type="SUPFAM" id="SSF109755">
    <property type="entry name" value="PhoU-like"/>
    <property type="match status" value="1"/>
</dbReference>
<sequence length="221" mass="25044">MARTDYQEQLDALRSDVLEMSDLVIERYEIALKSLESKDESLAREVIEGDQRINELYLELESDCIDLFALQQPVAGDLRFVASSFKIITDLERIGDLSTNLAGYALDAERERYPEVDVVYIGTEAGAMVSDAVDAYRHDDAESAREIADRDDKIDRLCGDASGVVIEDLLRTEYSDTDKEMMDDVSRLLLTIRDLERVADHAVNFCARTVYIADHDTELIY</sequence>
<gene>
    <name evidence="9" type="primary">phoU</name>
    <name evidence="9" type="ORF">KM295_01900</name>
</gene>
<dbReference type="PANTHER" id="PTHR42930:SF3">
    <property type="entry name" value="PHOSPHATE-SPECIFIC TRANSPORT SYSTEM ACCESSORY PROTEIN PHOU"/>
    <property type="match status" value="1"/>
</dbReference>
<proteinExistence type="inferred from homology"/>
<evidence type="ECO:0000256" key="7">
    <source>
        <dbReference type="PIRNR" id="PIRNR003107"/>
    </source>
</evidence>
<evidence type="ECO:0000313" key="9">
    <source>
        <dbReference type="EMBL" id="MCQ4332259.1"/>
    </source>
</evidence>
<comment type="subcellular location">
    <subcellularLocation>
        <location evidence="1 7">Cytoplasm</location>
    </subcellularLocation>
</comment>
<dbReference type="RefSeq" id="WP_256028183.1">
    <property type="nucleotide sequence ID" value="NZ_JAHLKM010000002.1"/>
</dbReference>
<comment type="similarity">
    <text evidence="2 7">Belongs to the PhoU family.</text>
</comment>